<dbReference type="EMBL" id="DSYZ01000071">
    <property type="protein sequence ID" value="HGT82714.1"/>
    <property type="molecule type" value="Genomic_DNA"/>
</dbReference>
<accession>A0A7J3M375</accession>
<name>A0A7J3M375_ARCFL</name>
<dbReference type="PANTHER" id="PTHR35902">
    <property type="entry name" value="S-LAYER DOMAIN-LIKE PROTEIN-RELATED"/>
    <property type="match status" value="1"/>
</dbReference>
<evidence type="ECO:0000256" key="1">
    <source>
        <dbReference type="SAM" id="Phobius"/>
    </source>
</evidence>
<reference evidence="2" key="1">
    <citation type="journal article" date="2020" name="mSystems">
        <title>Genome- and Community-Level Interaction Insights into Carbon Utilization and Element Cycling Functions of Hydrothermarchaeota in Hydrothermal Sediment.</title>
        <authorList>
            <person name="Zhou Z."/>
            <person name="Liu Y."/>
            <person name="Xu W."/>
            <person name="Pan J."/>
            <person name="Luo Z.H."/>
            <person name="Li M."/>
        </authorList>
    </citation>
    <scope>NUCLEOTIDE SEQUENCE [LARGE SCALE GENOMIC DNA]</scope>
    <source>
        <strain evidence="2">SpSt-587</strain>
    </source>
</reference>
<keyword evidence="1" id="KW-0812">Transmembrane</keyword>
<dbReference type="AlphaFoldDB" id="A0A7J3M375"/>
<protein>
    <recommendedName>
        <fullName evidence="3">CARDB domain-containing protein</fullName>
    </recommendedName>
</protein>
<gene>
    <name evidence="2" type="ORF">ENT52_03210</name>
</gene>
<keyword evidence="1" id="KW-1133">Transmembrane helix</keyword>
<feature type="transmembrane region" description="Helical" evidence="1">
    <location>
        <begin position="421"/>
        <end position="440"/>
    </location>
</feature>
<keyword evidence="1" id="KW-0472">Membrane</keyword>
<proteinExistence type="predicted"/>
<organism evidence="2">
    <name type="scientific">Archaeoglobus fulgidus</name>
    <dbReference type="NCBI Taxonomy" id="2234"/>
    <lineage>
        <taxon>Archaea</taxon>
        <taxon>Methanobacteriati</taxon>
        <taxon>Methanobacteriota</taxon>
        <taxon>Archaeoglobi</taxon>
        <taxon>Archaeoglobales</taxon>
        <taxon>Archaeoglobaceae</taxon>
        <taxon>Archaeoglobus</taxon>
    </lineage>
</organism>
<sequence length="444" mass="49476">MRLILLTLLLITPVSAISVSYELSPEIVLPNGYADCLIRISNPNLNSTNVYSISFYSSTVEILPSSISVGKIAPQSSYTFKVSMKSQIVGRHVVEMQISLENESITIPIELVVDDKFPQVAIVSPLYKSEVKNARIAISSPVTLRDLRIESLFNATPKVHYVGTLSGAEEVDFKFSEEIEELHFKISFYNGKSYHEIKRSLKANYLESKGLATNLQLSRDVLFTGEAVNLTLEITNLRNDEVYLIEVNAIGNGKFARDYAKIEKLGVGEKKLLNFLFSPRESGKVELRISYYDYFGSKHEIVESTSIEVLEAKALQIVNLRTESALGKTKISGEIVNYGYRSALSVGVSAFCNDSKADYFIGEIKANDYETFDLEVSCRNATLELSWWNEAGERFTTLESVEVKVFKAGESYATQGNTTPLLIAIIASIAVVAFVIYVALRHRK</sequence>
<evidence type="ECO:0008006" key="3">
    <source>
        <dbReference type="Google" id="ProtNLM"/>
    </source>
</evidence>
<evidence type="ECO:0000313" key="2">
    <source>
        <dbReference type="EMBL" id="HGT82714.1"/>
    </source>
</evidence>
<comment type="caution">
    <text evidence="2">The sequence shown here is derived from an EMBL/GenBank/DDBJ whole genome shotgun (WGS) entry which is preliminary data.</text>
</comment>